<sequence length="194" mass="22263">MNAFMKFAEINWQDSSLVKLAKEMPNKTMDISELDKPLSFSCTNDSTEKKGLTDEDKQKIKEETGWSDEIIDAIESMEEYKIYKDAGLQEAEIDGKKCLIRNDIDLEQKDDFGQTNRERMANGLPPITKSGETVELHHIGQKSDSPLAELTTQEHRGKGNDKILHDKSKESEIDRNEFAKERSNHWEIRANESE</sequence>
<evidence type="ECO:0000313" key="4">
    <source>
        <dbReference type="Proteomes" id="UP000198636"/>
    </source>
</evidence>
<name>A0A1G5EAZ1_9FIRM</name>
<dbReference type="Proteomes" id="UP000198636">
    <property type="component" value="Unassembled WGS sequence"/>
</dbReference>
<keyword evidence="4" id="KW-1185">Reference proteome</keyword>
<accession>A0A1G5EAZ1</accession>
<dbReference type="OrthoDB" id="1074132at2"/>
<evidence type="ECO:0000256" key="1">
    <source>
        <dbReference type="SAM" id="MobiDB-lite"/>
    </source>
</evidence>
<feature type="domain" description="LHH" evidence="2">
    <location>
        <begin position="115"/>
        <end position="192"/>
    </location>
</feature>
<feature type="region of interest" description="Disordered" evidence="1">
    <location>
        <begin position="110"/>
        <end position="129"/>
    </location>
</feature>
<proteinExistence type="predicted"/>
<feature type="compositionally biased region" description="Basic and acidic residues" evidence="1">
    <location>
        <begin position="110"/>
        <end position="120"/>
    </location>
</feature>
<dbReference type="RefSeq" id="WP_091540918.1">
    <property type="nucleotide sequence ID" value="NZ_FMUS01000005.1"/>
</dbReference>
<protein>
    <submittedName>
        <fullName evidence="3">A nuclease of the HNH/ENDO VII superfamily with conserved LHH</fullName>
    </submittedName>
</protein>
<dbReference type="Pfam" id="PF14411">
    <property type="entry name" value="LHH"/>
    <property type="match status" value="1"/>
</dbReference>
<evidence type="ECO:0000259" key="2">
    <source>
        <dbReference type="Pfam" id="PF14411"/>
    </source>
</evidence>
<dbReference type="AlphaFoldDB" id="A0A1G5EAZ1"/>
<feature type="region of interest" description="Disordered" evidence="1">
    <location>
        <begin position="136"/>
        <end position="178"/>
    </location>
</feature>
<dbReference type="STRING" id="1120976.SAMN03080606_01102"/>
<reference evidence="3 4" key="1">
    <citation type="submission" date="2016-10" db="EMBL/GenBank/DDBJ databases">
        <authorList>
            <person name="de Groot N.N."/>
        </authorList>
    </citation>
    <scope>NUCLEOTIDE SEQUENCE [LARGE SCALE GENOMIC DNA]</scope>
    <source>
        <strain evidence="3 4">DSM 18978</strain>
    </source>
</reference>
<dbReference type="InterPro" id="IPR026834">
    <property type="entry name" value="LHH"/>
</dbReference>
<feature type="compositionally biased region" description="Basic and acidic residues" evidence="1">
    <location>
        <begin position="152"/>
        <end position="178"/>
    </location>
</feature>
<organism evidence="3 4">
    <name type="scientific">Alkaliphilus peptidifermentans DSM 18978</name>
    <dbReference type="NCBI Taxonomy" id="1120976"/>
    <lineage>
        <taxon>Bacteria</taxon>
        <taxon>Bacillati</taxon>
        <taxon>Bacillota</taxon>
        <taxon>Clostridia</taxon>
        <taxon>Peptostreptococcales</taxon>
        <taxon>Natronincolaceae</taxon>
        <taxon>Alkaliphilus</taxon>
    </lineage>
</organism>
<gene>
    <name evidence="3" type="ORF">SAMN03080606_01102</name>
</gene>
<evidence type="ECO:0000313" key="3">
    <source>
        <dbReference type="EMBL" id="SCY24065.1"/>
    </source>
</evidence>
<dbReference type="EMBL" id="FMUS01000005">
    <property type="protein sequence ID" value="SCY24065.1"/>
    <property type="molecule type" value="Genomic_DNA"/>
</dbReference>